<feature type="binding site" evidence="7">
    <location>
        <position position="125"/>
    </location>
    <ligand>
        <name>Zn(2+)</name>
        <dbReference type="ChEBI" id="CHEBI:29105"/>
        <label>1</label>
    </ligand>
</feature>
<sequence length="251" mass="28158">MQAVPAFETNYIWVLHDEQRCAIVDPGSAAEALEFLDRHGLNLCALLLTHHHADHIGGVDELLARQRVPVWGPKDTRMPQVNHPLSEGDRAEVPELGLSFEVLETPGHTRSHIVFHDPARLLAGDTLFSAGCGRLFEGTPKQMQRSLDKLGPLADQTEVYCAHEYTRDNCRFALEVEPDNAALQEWAAEVERRRADDRITLPVRLGHERAVNPFLRTREPSVIEAANRREPGTGDDPAAVFGVIRRWKDAF</sequence>
<dbReference type="InterPro" id="IPR035680">
    <property type="entry name" value="Clx_II_MBL"/>
</dbReference>
<dbReference type="SUPFAM" id="SSF56281">
    <property type="entry name" value="Metallo-hydrolase/oxidoreductase"/>
    <property type="match status" value="1"/>
</dbReference>
<dbReference type="NCBIfam" id="TIGR03413">
    <property type="entry name" value="GSH_gloB"/>
    <property type="match status" value="1"/>
</dbReference>
<evidence type="ECO:0000313" key="10">
    <source>
        <dbReference type="Proteomes" id="UP000484885"/>
    </source>
</evidence>
<evidence type="ECO:0000256" key="4">
    <source>
        <dbReference type="ARBA" id="ARBA00022723"/>
    </source>
</evidence>
<feature type="binding site" evidence="7">
    <location>
        <position position="125"/>
    </location>
    <ligand>
        <name>Zn(2+)</name>
        <dbReference type="ChEBI" id="CHEBI:29105"/>
        <label>2</label>
    </ligand>
</feature>
<name>A0A845V1G6_9GAMM</name>
<comment type="caution">
    <text evidence="9">The sequence shown here is derived from an EMBL/GenBank/DDBJ whole genome shotgun (WGS) entry which is preliminary data.</text>
</comment>
<dbReference type="GO" id="GO:0004416">
    <property type="term" value="F:hydroxyacylglutathione hydrolase activity"/>
    <property type="evidence" value="ECO:0007669"/>
    <property type="project" value="UniProtKB-UniRule"/>
</dbReference>
<feature type="binding site" evidence="7">
    <location>
        <position position="55"/>
    </location>
    <ligand>
        <name>Zn(2+)</name>
        <dbReference type="ChEBI" id="CHEBI:29105"/>
        <label>2</label>
    </ligand>
</feature>
<protein>
    <recommendedName>
        <fullName evidence="7">Hydroxyacylglutathione hydrolase</fullName>
        <ecNumber evidence="7">3.1.2.6</ecNumber>
    </recommendedName>
    <alternativeName>
        <fullName evidence="7">Glyoxalase II</fullName>
        <shortName evidence="7">Glx II</shortName>
    </alternativeName>
</protein>
<feature type="binding site" evidence="7">
    <location>
        <position position="54"/>
    </location>
    <ligand>
        <name>Zn(2+)</name>
        <dbReference type="ChEBI" id="CHEBI:29105"/>
        <label>2</label>
    </ligand>
</feature>
<dbReference type="Proteomes" id="UP000484885">
    <property type="component" value="Unassembled WGS sequence"/>
</dbReference>
<evidence type="ECO:0000259" key="8">
    <source>
        <dbReference type="SMART" id="SM00849"/>
    </source>
</evidence>
<dbReference type="InterPro" id="IPR036866">
    <property type="entry name" value="RibonucZ/Hydroxyglut_hydro"/>
</dbReference>
<keyword evidence="6 7" id="KW-0862">Zinc</keyword>
<accession>A0A845V1G6</accession>
<dbReference type="InterPro" id="IPR032282">
    <property type="entry name" value="HAGH_C"/>
</dbReference>
<dbReference type="PANTHER" id="PTHR43705:SF1">
    <property type="entry name" value="HYDROXYACYLGLUTATHIONE HYDROLASE GLOB"/>
    <property type="match status" value="1"/>
</dbReference>
<feature type="domain" description="Metallo-beta-lactamase" evidence="8">
    <location>
        <begin position="9"/>
        <end position="163"/>
    </location>
</feature>
<keyword evidence="5 7" id="KW-0378">Hydrolase</keyword>
<dbReference type="CDD" id="cd07723">
    <property type="entry name" value="hydroxyacylglutathione_hydrolase_MBL-fold"/>
    <property type="match status" value="1"/>
</dbReference>
<dbReference type="InterPro" id="IPR001279">
    <property type="entry name" value="Metallo-B-lactamas"/>
</dbReference>
<dbReference type="Gene3D" id="3.60.15.10">
    <property type="entry name" value="Ribonuclease Z/Hydroxyacylglutathione hydrolase-like"/>
    <property type="match status" value="1"/>
</dbReference>
<keyword evidence="4 7" id="KW-0479">Metal-binding</keyword>
<dbReference type="Pfam" id="PF16123">
    <property type="entry name" value="HAGH_C"/>
    <property type="match status" value="1"/>
</dbReference>
<evidence type="ECO:0000256" key="5">
    <source>
        <dbReference type="ARBA" id="ARBA00022801"/>
    </source>
</evidence>
<organism evidence="9 10">
    <name type="scientific">Wenzhouxiangella limi</name>
    <dbReference type="NCBI Taxonomy" id="2707351"/>
    <lineage>
        <taxon>Bacteria</taxon>
        <taxon>Pseudomonadati</taxon>
        <taxon>Pseudomonadota</taxon>
        <taxon>Gammaproteobacteria</taxon>
        <taxon>Chromatiales</taxon>
        <taxon>Wenzhouxiangellaceae</taxon>
        <taxon>Wenzhouxiangella</taxon>
    </lineage>
</organism>
<proteinExistence type="inferred from homology"/>
<dbReference type="GO" id="GO:0046872">
    <property type="term" value="F:metal ion binding"/>
    <property type="evidence" value="ECO:0007669"/>
    <property type="project" value="UniProtKB-KW"/>
</dbReference>
<dbReference type="SMART" id="SM00849">
    <property type="entry name" value="Lactamase_B"/>
    <property type="match status" value="1"/>
</dbReference>
<comment type="pathway">
    <text evidence="2 7">Secondary metabolite metabolism; methylglyoxal degradation; (R)-lactate from methylglyoxal: step 2/2.</text>
</comment>
<comment type="function">
    <text evidence="7">Thiolesterase that catalyzes the hydrolysis of S-D-lactoyl-glutathione to form glutathione and D-lactic acid.</text>
</comment>
<dbReference type="HAMAP" id="MF_01374">
    <property type="entry name" value="Glyoxalase_2"/>
    <property type="match status" value="1"/>
</dbReference>
<gene>
    <name evidence="7 9" type="primary">gloB</name>
    <name evidence="9" type="ORF">G3I74_14390</name>
</gene>
<evidence type="ECO:0000256" key="3">
    <source>
        <dbReference type="ARBA" id="ARBA00006759"/>
    </source>
</evidence>
<comment type="similarity">
    <text evidence="3 7">Belongs to the metallo-beta-lactamase superfamily. Glyoxalase II family.</text>
</comment>
<keyword evidence="10" id="KW-1185">Reference proteome</keyword>
<evidence type="ECO:0000256" key="2">
    <source>
        <dbReference type="ARBA" id="ARBA00004963"/>
    </source>
</evidence>
<evidence type="ECO:0000256" key="7">
    <source>
        <dbReference type="HAMAP-Rule" id="MF_01374"/>
    </source>
</evidence>
<evidence type="ECO:0000256" key="1">
    <source>
        <dbReference type="ARBA" id="ARBA00001623"/>
    </source>
</evidence>
<reference evidence="9 10" key="1">
    <citation type="submission" date="2020-02" db="EMBL/GenBank/DDBJ databases">
        <authorList>
            <person name="Zhang X.-Y."/>
        </authorList>
    </citation>
    <scope>NUCLEOTIDE SEQUENCE [LARGE SCALE GENOMIC DNA]</scope>
    <source>
        <strain evidence="9 10">C33</strain>
    </source>
</reference>
<dbReference type="EC" id="3.1.2.6" evidence="7"/>
<comment type="cofactor">
    <cofactor evidence="7">
        <name>Zn(2+)</name>
        <dbReference type="ChEBI" id="CHEBI:29105"/>
    </cofactor>
    <text evidence="7">Binds 2 Zn(2+) ions per subunit.</text>
</comment>
<evidence type="ECO:0000313" key="9">
    <source>
        <dbReference type="EMBL" id="NDY96918.1"/>
    </source>
</evidence>
<dbReference type="AlphaFoldDB" id="A0A845V1G6"/>
<feature type="binding site" evidence="7">
    <location>
        <position position="108"/>
    </location>
    <ligand>
        <name>Zn(2+)</name>
        <dbReference type="ChEBI" id="CHEBI:29105"/>
        <label>1</label>
    </ligand>
</feature>
<dbReference type="GO" id="GO:0019243">
    <property type="term" value="P:methylglyoxal catabolic process to D-lactate via S-lactoyl-glutathione"/>
    <property type="evidence" value="ECO:0007669"/>
    <property type="project" value="UniProtKB-UniRule"/>
</dbReference>
<feature type="binding site" evidence="7">
    <location>
        <position position="163"/>
    </location>
    <ligand>
        <name>Zn(2+)</name>
        <dbReference type="ChEBI" id="CHEBI:29105"/>
        <label>2</label>
    </ligand>
</feature>
<dbReference type="PANTHER" id="PTHR43705">
    <property type="entry name" value="HYDROXYACYLGLUTATHIONE HYDROLASE"/>
    <property type="match status" value="1"/>
</dbReference>
<feature type="binding site" evidence="7">
    <location>
        <position position="50"/>
    </location>
    <ligand>
        <name>Zn(2+)</name>
        <dbReference type="ChEBI" id="CHEBI:29105"/>
        <label>1</label>
    </ligand>
</feature>
<comment type="catalytic activity">
    <reaction evidence="1 7">
        <text>an S-(2-hydroxyacyl)glutathione + H2O = a 2-hydroxy carboxylate + glutathione + H(+)</text>
        <dbReference type="Rhea" id="RHEA:21864"/>
        <dbReference type="ChEBI" id="CHEBI:15377"/>
        <dbReference type="ChEBI" id="CHEBI:15378"/>
        <dbReference type="ChEBI" id="CHEBI:57925"/>
        <dbReference type="ChEBI" id="CHEBI:58896"/>
        <dbReference type="ChEBI" id="CHEBI:71261"/>
        <dbReference type="EC" id="3.1.2.6"/>
    </reaction>
</comment>
<dbReference type="PIRSF" id="PIRSF005457">
    <property type="entry name" value="Glx"/>
    <property type="match status" value="1"/>
</dbReference>
<evidence type="ECO:0000256" key="6">
    <source>
        <dbReference type="ARBA" id="ARBA00022833"/>
    </source>
</evidence>
<dbReference type="InterPro" id="IPR050110">
    <property type="entry name" value="Glyoxalase_II_hydrolase"/>
</dbReference>
<dbReference type="Pfam" id="PF00753">
    <property type="entry name" value="Lactamase_B"/>
    <property type="match status" value="1"/>
</dbReference>
<comment type="subunit">
    <text evidence="7">Monomer.</text>
</comment>
<dbReference type="EMBL" id="JAAGSC010000044">
    <property type="protein sequence ID" value="NDY96918.1"/>
    <property type="molecule type" value="Genomic_DNA"/>
</dbReference>
<dbReference type="InterPro" id="IPR017782">
    <property type="entry name" value="Hydroxyacylglutathione_Hdrlase"/>
</dbReference>
<feature type="binding site" evidence="7">
    <location>
        <position position="52"/>
    </location>
    <ligand>
        <name>Zn(2+)</name>
        <dbReference type="ChEBI" id="CHEBI:29105"/>
        <label>1</label>
    </ligand>
</feature>
<dbReference type="UniPathway" id="UPA00619">
    <property type="reaction ID" value="UER00676"/>
</dbReference>